<sequence>MTIALPPLDDVRIWPHQLETVERVFAHFSAQPDVEALLLTGSLAHGFGTEASDVDIVIVVPHDEFERRLAVPDTGFVSHDLSTYEGGYVDGKYVSRRFLEDVAARGDDATRWGYQDARVLFSRAPGLDETLTGVVRFPVEEQAQRRERFVSQALAWRWYHEQGWEKQNPYLRGISLNRAVLFACRIVLNENAMLFPFHKWLLRVTADAPNRPVGLLDDISALYDDPTVERVDDLVHGVLEHYGVDVAAAEKTWGAWFMRDTEWSWIDGPAPVDDL</sequence>
<protein>
    <submittedName>
        <fullName evidence="2">Putative nucleotidyltransferase</fullName>
    </submittedName>
</protein>
<dbReference type="GO" id="GO:0016779">
    <property type="term" value="F:nucleotidyltransferase activity"/>
    <property type="evidence" value="ECO:0007669"/>
    <property type="project" value="InterPro"/>
</dbReference>
<gene>
    <name evidence="2" type="ORF">BJ991_002233</name>
</gene>
<dbReference type="SUPFAM" id="SSF81301">
    <property type="entry name" value="Nucleotidyltransferase"/>
    <property type="match status" value="1"/>
</dbReference>
<dbReference type="EMBL" id="JACCBV010000001">
    <property type="protein sequence ID" value="NYE20205.1"/>
    <property type="molecule type" value="Genomic_DNA"/>
</dbReference>
<dbReference type="InterPro" id="IPR043519">
    <property type="entry name" value="NT_sf"/>
</dbReference>
<evidence type="ECO:0000313" key="2">
    <source>
        <dbReference type="EMBL" id="NYE20205.1"/>
    </source>
</evidence>
<dbReference type="Pfam" id="PF01909">
    <property type="entry name" value="NTP_transf_2"/>
    <property type="match status" value="1"/>
</dbReference>
<reference evidence="2 3" key="1">
    <citation type="submission" date="2020-07" db="EMBL/GenBank/DDBJ databases">
        <title>Sequencing the genomes of 1000 actinobacteria strains.</title>
        <authorList>
            <person name="Klenk H.-P."/>
        </authorList>
    </citation>
    <scope>NUCLEOTIDE SEQUENCE [LARGE SCALE GENOMIC DNA]</scope>
    <source>
        <strain evidence="2 3">DSM 24662</strain>
    </source>
</reference>
<keyword evidence="2" id="KW-0808">Transferase</keyword>
<name>A0A7Y9GPB0_9MICO</name>
<dbReference type="InterPro" id="IPR002934">
    <property type="entry name" value="Polymerase_NTP_transf_dom"/>
</dbReference>
<keyword evidence="3" id="KW-1185">Reference proteome</keyword>
<proteinExistence type="predicted"/>
<feature type="domain" description="Polymerase nucleotidyl transferase" evidence="1">
    <location>
        <begin position="34"/>
        <end position="66"/>
    </location>
</feature>
<accession>A0A7Y9GPB0</accession>
<dbReference type="Gene3D" id="3.30.460.10">
    <property type="entry name" value="Beta Polymerase, domain 2"/>
    <property type="match status" value="1"/>
</dbReference>
<comment type="caution">
    <text evidence="2">The sequence shown here is derived from an EMBL/GenBank/DDBJ whole genome shotgun (WGS) entry which is preliminary data.</text>
</comment>
<organism evidence="2 3">
    <name type="scientific">Microbacterium immunditiarum</name>
    <dbReference type="NCBI Taxonomy" id="337480"/>
    <lineage>
        <taxon>Bacteria</taxon>
        <taxon>Bacillati</taxon>
        <taxon>Actinomycetota</taxon>
        <taxon>Actinomycetes</taxon>
        <taxon>Micrococcales</taxon>
        <taxon>Microbacteriaceae</taxon>
        <taxon>Microbacterium</taxon>
    </lineage>
</organism>
<dbReference type="Proteomes" id="UP000576969">
    <property type="component" value="Unassembled WGS sequence"/>
</dbReference>
<dbReference type="AlphaFoldDB" id="A0A7Y9GPB0"/>
<dbReference type="RefSeq" id="WP_179489979.1">
    <property type="nucleotide sequence ID" value="NZ_JACCBV010000001.1"/>
</dbReference>
<evidence type="ECO:0000259" key="1">
    <source>
        <dbReference type="Pfam" id="PF01909"/>
    </source>
</evidence>
<evidence type="ECO:0000313" key="3">
    <source>
        <dbReference type="Proteomes" id="UP000576969"/>
    </source>
</evidence>